<evidence type="ECO:0000313" key="2">
    <source>
        <dbReference type="Proteomes" id="UP000179769"/>
    </source>
</evidence>
<proteinExistence type="predicted"/>
<organism evidence="1 2">
    <name type="scientific">Parafrankia soli</name>
    <dbReference type="NCBI Taxonomy" id="2599596"/>
    <lineage>
        <taxon>Bacteria</taxon>
        <taxon>Bacillati</taxon>
        <taxon>Actinomycetota</taxon>
        <taxon>Actinomycetes</taxon>
        <taxon>Frankiales</taxon>
        <taxon>Frankiaceae</taxon>
        <taxon>Parafrankia</taxon>
    </lineage>
</organism>
<name>A0A1S1RAV3_9ACTN</name>
<dbReference type="AlphaFoldDB" id="A0A1S1RAV3"/>
<gene>
    <name evidence="1" type="ORF">BBK14_10775</name>
</gene>
<protein>
    <submittedName>
        <fullName evidence="1">Uncharacterized protein</fullName>
    </submittedName>
</protein>
<sequence length="206" mass="22319">MMFESWLARLRDRGFVMCPASSAIPVDVRAVAADGTGLHFRCRGVRVRLAVYRPGRAAWQTPLRDENWAPEESLELWERRPLRDGTVPAKGRLVFVADGEDGAAEPDAEIVLDGARSRGWRGHEAGLLRTAEAASLFENMLLVAGLAAEIDEIPDAASPPVFAVLPSTPWPLVQADPAGWDGGRIVRQTDRQPASEGAHPLPSGVL</sequence>
<reference evidence="2" key="1">
    <citation type="submission" date="2016-07" db="EMBL/GenBank/DDBJ databases">
        <title>Frankia sp. NRRL B-16219 Genome sequencing.</title>
        <authorList>
            <person name="Ghodhbane-Gtari F."/>
            <person name="Swanson E."/>
            <person name="Gueddou A."/>
            <person name="Louati M."/>
            <person name="Nouioui I."/>
            <person name="Hezbri K."/>
            <person name="Abebe-Akele F."/>
            <person name="Simpson S."/>
            <person name="Morris K."/>
            <person name="Thomas K."/>
            <person name="Gtari M."/>
            <person name="Tisa L.S."/>
        </authorList>
    </citation>
    <scope>NUCLEOTIDE SEQUENCE [LARGE SCALE GENOMIC DNA]</scope>
    <source>
        <strain evidence="2">NRRL B-16219</strain>
    </source>
</reference>
<comment type="caution">
    <text evidence="1">The sequence shown here is derived from an EMBL/GenBank/DDBJ whole genome shotgun (WGS) entry which is preliminary data.</text>
</comment>
<dbReference type="Proteomes" id="UP000179769">
    <property type="component" value="Unassembled WGS sequence"/>
</dbReference>
<dbReference type="EMBL" id="MAXA01000036">
    <property type="protein sequence ID" value="OHV43106.1"/>
    <property type="molecule type" value="Genomic_DNA"/>
</dbReference>
<evidence type="ECO:0000313" key="1">
    <source>
        <dbReference type="EMBL" id="OHV43106.1"/>
    </source>
</evidence>
<accession>A0A1S1RAV3</accession>
<keyword evidence="2" id="KW-1185">Reference proteome</keyword>